<name>A0A5D3DEX9_CUCMM</name>
<comment type="caution">
    <text evidence="2">The sequence shown here is derived from an EMBL/GenBank/DDBJ whole genome shotgun (WGS) entry which is preliminary data.</text>
</comment>
<evidence type="ECO:0000313" key="4">
    <source>
        <dbReference type="Proteomes" id="UP000321947"/>
    </source>
</evidence>
<reference evidence="3 4" key="1">
    <citation type="submission" date="2019-08" db="EMBL/GenBank/DDBJ databases">
        <title>Draft genome sequences of two oriental melons (Cucumis melo L. var makuwa).</title>
        <authorList>
            <person name="Kwon S.-Y."/>
        </authorList>
    </citation>
    <scope>NUCLEOTIDE SEQUENCE [LARGE SCALE GENOMIC DNA]</scope>
    <source>
        <strain evidence="4">cv. Chang Bougi</strain>
        <strain evidence="3">cv. SW 3</strain>
        <tissue evidence="2">Leaf</tissue>
    </source>
</reference>
<dbReference type="AlphaFoldDB" id="A0A5D3DEX9"/>
<evidence type="ECO:0000313" key="2">
    <source>
        <dbReference type="EMBL" id="TYK22095.1"/>
    </source>
</evidence>
<gene>
    <name evidence="2" type="ORF">E5676_scaffold318G00840</name>
    <name evidence="1" type="ORF">E6C27_scaffold22G001370</name>
</gene>
<dbReference type="Proteomes" id="UP000321393">
    <property type="component" value="Unassembled WGS sequence"/>
</dbReference>
<protein>
    <submittedName>
        <fullName evidence="2">Cell wall protein RBR3-like</fullName>
    </submittedName>
</protein>
<sequence length="153" mass="16930">MKGPRVVTTKTGHRTLPPDIPSVPVDGILFHLEKSVQHWKYVVQRRIVDEVNISDKYHSGLSIMDLIVKAGLSKTILNFGPFYPSFTSSNDELASILSDGTLSVWPVNGISAGSHVPDLDHDMRPSRNPRTFDTEDVNISSEGLTVPHDYSYG</sequence>
<proteinExistence type="predicted"/>
<evidence type="ECO:0000313" key="1">
    <source>
        <dbReference type="EMBL" id="KAA0060346.1"/>
    </source>
</evidence>
<dbReference type="Proteomes" id="UP000321947">
    <property type="component" value="Unassembled WGS sequence"/>
</dbReference>
<evidence type="ECO:0000313" key="3">
    <source>
        <dbReference type="Proteomes" id="UP000321393"/>
    </source>
</evidence>
<dbReference type="EMBL" id="SSTD01005234">
    <property type="protein sequence ID" value="TYK22095.1"/>
    <property type="molecule type" value="Genomic_DNA"/>
</dbReference>
<dbReference type="EMBL" id="SSTE01005668">
    <property type="protein sequence ID" value="KAA0060346.1"/>
    <property type="molecule type" value="Genomic_DNA"/>
</dbReference>
<accession>A0A5D3DEX9</accession>
<organism evidence="2 4">
    <name type="scientific">Cucumis melo var. makuwa</name>
    <name type="common">Oriental melon</name>
    <dbReference type="NCBI Taxonomy" id="1194695"/>
    <lineage>
        <taxon>Eukaryota</taxon>
        <taxon>Viridiplantae</taxon>
        <taxon>Streptophyta</taxon>
        <taxon>Embryophyta</taxon>
        <taxon>Tracheophyta</taxon>
        <taxon>Spermatophyta</taxon>
        <taxon>Magnoliopsida</taxon>
        <taxon>eudicotyledons</taxon>
        <taxon>Gunneridae</taxon>
        <taxon>Pentapetalae</taxon>
        <taxon>rosids</taxon>
        <taxon>fabids</taxon>
        <taxon>Cucurbitales</taxon>
        <taxon>Cucurbitaceae</taxon>
        <taxon>Benincaseae</taxon>
        <taxon>Cucumis</taxon>
    </lineage>
</organism>